<gene>
    <name evidence="1" type="ORF">EV645_6935</name>
</gene>
<comment type="caution">
    <text evidence="1">The sequence shown here is derived from an EMBL/GenBank/DDBJ whole genome shotgun (WGS) entry which is preliminary data.</text>
</comment>
<protein>
    <submittedName>
        <fullName evidence="1">Uncharacterized protein</fullName>
    </submittedName>
</protein>
<evidence type="ECO:0000313" key="1">
    <source>
        <dbReference type="EMBL" id="RZU10471.1"/>
    </source>
</evidence>
<reference evidence="1 2" key="1">
    <citation type="journal article" date="2015" name="Stand. Genomic Sci.">
        <title>Genomic Encyclopedia of Bacterial and Archaeal Type Strains, Phase III: the genomes of soil and plant-associated and newly described type strains.</title>
        <authorList>
            <person name="Whitman W.B."/>
            <person name="Woyke T."/>
            <person name="Klenk H.P."/>
            <person name="Zhou Y."/>
            <person name="Lilburn T.G."/>
            <person name="Beck B.J."/>
            <person name="De Vos P."/>
            <person name="Vandamme P."/>
            <person name="Eisen J.A."/>
            <person name="Garrity G."/>
            <person name="Hugenholtz P."/>
            <person name="Kyrpides N.C."/>
        </authorList>
    </citation>
    <scope>NUCLEOTIDE SEQUENCE [LARGE SCALE GENOMIC DNA]</scope>
    <source>
        <strain evidence="1 2">VKM Ac-2540</strain>
    </source>
</reference>
<dbReference type="AlphaFoldDB" id="A0A4Q7WKB4"/>
<evidence type="ECO:0000313" key="2">
    <source>
        <dbReference type="Proteomes" id="UP000292027"/>
    </source>
</evidence>
<accession>A0A4Q7WKB4</accession>
<keyword evidence="2" id="KW-1185">Reference proteome</keyword>
<organism evidence="1 2">
    <name type="scientific">Kribbella rubisoli</name>
    <dbReference type="NCBI Taxonomy" id="3075929"/>
    <lineage>
        <taxon>Bacteria</taxon>
        <taxon>Bacillati</taxon>
        <taxon>Actinomycetota</taxon>
        <taxon>Actinomycetes</taxon>
        <taxon>Propionibacteriales</taxon>
        <taxon>Kribbellaceae</taxon>
        <taxon>Kribbella</taxon>
    </lineage>
</organism>
<name>A0A4Q7WKB4_9ACTN</name>
<dbReference type="EMBL" id="SHKR01000016">
    <property type="protein sequence ID" value="RZU10471.1"/>
    <property type="molecule type" value="Genomic_DNA"/>
</dbReference>
<sequence length="47" mass="5087">MCLIPKLYVAAIYGDVQQQDPTESEAVPEETPADEALEPILVLSSLV</sequence>
<proteinExistence type="predicted"/>
<dbReference type="RefSeq" id="WP_157997225.1">
    <property type="nucleotide sequence ID" value="NZ_SHKR01000016.1"/>
</dbReference>
<dbReference type="Proteomes" id="UP000292027">
    <property type="component" value="Unassembled WGS sequence"/>
</dbReference>